<evidence type="ECO:0000313" key="2">
    <source>
        <dbReference type="EMBL" id="CAA0099930.1"/>
    </source>
</evidence>
<reference evidence="2 3" key="1">
    <citation type="submission" date="2019-12" db="EMBL/GenBank/DDBJ databases">
        <authorList>
            <person name="Reyes-Prieto M."/>
        </authorList>
    </citation>
    <scope>NUCLEOTIDE SEQUENCE [LARGE SCALE GENOMIC DNA]</scope>
    <source>
        <strain evidence="2">HF14-78462</strain>
    </source>
</reference>
<dbReference type="PROSITE" id="PS50921">
    <property type="entry name" value="ANTAR"/>
    <property type="match status" value="1"/>
</dbReference>
<dbReference type="InterPro" id="IPR008327">
    <property type="entry name" value="Sig_transdc_resp-reg_antiterm"/>
</dbReference>
<dbReference type="InterPro" id="IPR005561">
    <property type="entry name" value="ANTAR"/>
</dbReference>
<dbReference type="PIRSF" id="PIRSF036382">
    <property type="entry name" value="RR_antiterm"/>
    <property type="match status" value="1"/>
</dbReference>
<protein>
    <submittedName>
        <fullName evidence="2">Aliphatic amidase regulator</fullName>
    </submittedName>
</protein>
<name>A0A5S9P8M4_9HYPH</name>
<organism evidence="2 3">
    <name type="scientific">Starkeya nomas</name>
    <dbReference type="NCBI Taxonomy" id="2666134"/>
    <lineage>
        <taxon>Bacteria</taxon>
        <taxon>Pseudomonadati</taxon>
        <taxon>Pseudomonadota</taxon>
        <taxon>Alphaproteobacteria</taxon>
        <taxon>Hyphomicrobiales</taxon>
        <taxon>Xanthobacteraceae</taxon>
        <taxon>Starkeya</taxon>
    </lineage>
</organism>
<dbReference type="SUPFAM" id="SSF52172">
    <property type="entry name" value="CheY-like"/>
    <property type="match status" value="1"/>
</dbReference>
<accession>A0A5S9P8M4</accession>
<dbReference type="Pfam" id="PF03861">
    <property type="entry name" value="ANTAR"/>
    <property type="match status" value="1"/>
</dbReference>
<dbReference type="InterPro" id="IPR036388">
    <property type="entry name" value="WH-like_DNA-bd_sf"/>
</dbReference>
<dbReference type="Gene3D" id="3.40.50.2300">
    <property type="match status" value="1"/>
</dbReference>
<dbReference type="Gene3D" id="1.10.10.10">
    <property type="entry name" value="Winged helix-like DNA-binding domain superfamily/Winged helix DNA-binding domain"/>
    <property type="match status" value="1"/>
</dbReference>
<dbReference type="AlphaFoldDB" id="A0A5S9P8M4"/>
<dbReference type="InterPro" id="IPR049021">
    <property type="entry name" value="AmiR_N"/>
</dbReference>
<feature type="domain" description="ANTAR" evidence="1">
    <location>
        <begin position="127"/>
        <end position="188"/>
    </location>
</feature>
<dbReference type="Proteomes" id="UP000433050">
    <property type="component" value="Unassembled WGS sequence"/>
</dbReference>
<dbReference type="EMBL" id="CACSAS010000001">
    <property type="protein sequence ID" value="CAA0099930.1"/>
    <property type="molecule type" value="Genomic_DNA"/>
</dbReference>
<sequence length="212" mass="23857">MAIQILKDLRGLRVHVIHPPDEERPSLVEHLRRIGCTVEIVWPVPDEWPAADVVLLAIEQDARAETVRLLKTDPHSRPTLIAVVGYENPSTLQLVLESGAVAVVERPIRPFGLLTNLTIARSLWLEREETKKRISRLEHKLSGIQKIQRAKSILMENLGLTEEDAYQSLRRQAMSKRVPMEDMALSIIHATEILQVSPKTRDARAGETPPGS</sequence>
<gene>
    <name evidence="2" type="primary">amiR_2</name>
    <name evidence="2" type="ORF">STARVERO_02535</name>
</gene>
<dbReference type="RefSeq" id="WP_159599170.1">
    <property type="nucleotide sequence ID" value="NZ_CACSAS010000001.1"/>
</dbReference>
<evidence type="ECO:0000259" key="1">
    <source>
        <dbReference type="PROSITE" id="PS50921"/>
    </source>
</evidence>
<evidence type="ECO:0000313" key="3">
    <source>
        <dbReference type="Proteomes" id="UP000433050"/>
    </source>
</evidence>
<dbReference type="Pfam" id="PF21332">
    <property type="entry name" value="AmiR_N"/>
    <property type="match status" value="1"/>
</dbReference>
<proteinExistence type="predicted"/>
<keyword evidence="3" id="KW-1185">Reference proteome</keyword>
<dbReference type="InterPro" id="IPR011006">
    <property type="entry name" value="CheY-like_superfamily"/>
</dbReference>
<dbReference type="SMART" id="SM01012">
    <property type="entry name" value="ANTAR"/>
    <property type="match status" value="1"/>
</dbReference>
<dbReference type="GO" id="GO:0003723">
    <property type="term" value="F:RNA binding"/>
    <property type="evidence" value="ECO:0007669"/>
    <property type="project" value="InterPro"/>
</dbReference>